<dbReference type="Gene3D" id="3.40.50.150">
    <property type="entry name" value="Vaccinia Virus protein VP39"/>
    <property type="match status" value="1"/>
</dbReference>
<dbReference type="AlphaFoldDB" id="A0A812SLD3"/>
<dbReference type="SUPFAM" id="SSF53335">
    <property type="entry name" value="S-adenosyl-L-methionine-dependent methyltransferases"/>
    <property type="match status" value="1"/>
</dbReference>
<evidence type="ECO:0000313" key="3">
    <source>
        <dbReference type="EMBL" id="CAE7486644.1"/>
    </source>
</evidence>
<accession>A0A812SLD3</accession>
<sequence>VLLNDTSDGGSAQTFKGMLAYIDSHSPSIVVFENVDTIDDCRGDDVASNLDILLAEMGNRGFEAQTIMTDASTLGCPARRRRVYVVFLKVAGNRLVDFGSRSITSMFATLRAVMCSCIRSPCCGTEIPLPADDPAVAADLELREVKRQKRDQAAQKAGPTPQTWMDSHMAFARQLKFRWGQQVPASLRSNPCFQTLTKREQDVLRLAQVQSPKLLFRDLSQSVQRANIQSEDAESGLHVFPTVLPKMLLWLEGQERVWLGREALMCQGFPVLPLLSEHEAVKRPQAWSPTEALMQDLAGNAMALPVLMAILQSMFAAFSWEGTRDDAAPSPRRAVNSKDKNDIDQALSAIQQVSDLAAASEA</sequence>
<keyword evidence="4" id="KW-1185">Reference proteome</keyword>
<dbReference type="InterPro" id="IPR001525">
    <property type="entry name" value="C5_MeTfrase"/>
</dbReference>
<keyword evidence="1" id="KW-0489">Methyltransferase</keyword>
<organism evidence="3 4">
    <name type="scientific">Symbiodinium pilosum</name>
    <name type="common">Dinoflagellate</name>
    <dbReference type="NCBI Taxonomy" id="2952"/>
    <lineage>
        <taxon>Eukaryota</taxon>
        <taxon>Sar</taxon>
        <taxon>Alveolata</taxon>
        <taxon>Dinophyceae</taxon>
        <taxon>Suessiales</taxon>
        <taxon>Symbiodiniaceae</taxon>
        <taxon>Symbiodinium</taxon>
    </lineage>
</organism>
<proteinExistence type="predicted"/>
<reference evidence="3" key="1">
    <citation type="submission" date="2021-02" db="EMBL/GenBank/DDBJ databases">
        <authorList>
            <person name="Dougan E. K."/>
            <person name="Rhodes N."/>
            <person name="Thang M."/>
            <person name="Chan C."/>
        </authorList>
    </citation>
    <scope>NUCLEOTIDE SEQUENCE</scope>
</reference>
<dbReference type="EMBL" id="CAJNIZ010025779">
    <property type="protein sequence ID" value="CAE7486644.1"/>
    <property type="molecule type" value="Genomic_DNA"/>
</dbReference>
<dbReference type="Proteomes" id="UP000649617">
    <property type="component" value="Unassembled WGS sequence"/>
</dbReference>
<name>A0A812SLD3_SYMPI</name>
<evidence type="ECO:0000256" key="1">
    <source>
        <dbReference type="ARBA" id="ARBA00022603"/>
    </source>
</evidence>
<dbReference type="OrthoDB" id="441015at2759"/>
<comment type="caution">
    <text evidence="3">The sequence shown here is derived from an EMBL/GenBank/DDBJ whole genome shotgun (WGS) entry which is preliminary data.</text>
</comment>
<gene>
    <name evidence="3" type="primary">SSRP1</name>
    <name evidence="3" type="ORF">SPIL2461_LOCUS12487</name>
</gene>
<dbReference type="InterPro" id="IPR029063">
    <property type="entry name" value="SAM-dependent_MTases_sf"/>
</dbReference>
<evidence type="ECO:0000313" key="4">
    <source>
        <dbReference type="Proteomes" id="UP000649617"/>
    </source>
</evidence>
<dbReference type="GO" id="GO:0032259">
    <property type="term" value="P:methylation"/>
    <property type="evidence" value="ECO:0007669"/>
    <property type="project" value="UniProtKB-KW"/>
</dbReference>
<keyword evidence="2" id="KW-0808">Transferase</keyword>
<dbReference type="GO" id="GO:0008168">
    <property type="term" value="F:methyltransferase activity"/>
    <property type="evidence" value="ECO:0007669"/>
    <property type="project" value="UniProtKB-KW"/>
</dbReference>
<evidence type="ECO:0000256" key="2">
    <source>
        <dbReference type="ARBA" id="ARBA00022679"/>
    </source>
</evidence>
<dbReference type="Pfam" id="PF00145">
    <property type="entry name" value="DNA_methylase"/>
    <property type="match status" value="1"/>
</dbReference>
<protein>
    <submittedName>
        <fullName evidence="3">SSRP1 protein</fullName>
    </submittedName>
</protein>
<feature type="non-terminal residue" evidence="3">
    <location>
        <position position="362"/>
    </location>
</feature>
<feature type="non-terminal residue" evidence="3">
    <location>
        <position position="1"/>
    </location>
</feature>